<keyword evidence="7" id="KW-1185">Reference proteome</keyword>
<evidence type="ECO:0000256" key="2">
    <source>
        <dbReference type="ARBA" id="ARBA00022741"/>
    </source>
</evidence>
<dbReference type="Proteomes" id="UP000689195">
    <property type="component" value="Unassembled WGS sequence"/>
</dbReference>
<dbReference type="GO" id="GO:0005524">
    <property type="term" value="F:ATP binding"/>
    <property type="evidence" value="ECO:0007669"/>
    <property type="project" value="UniProtKB-KW"/>
</dbReference>
<protein>
    <recommendedName>
        <fullName evidence="5">Protein kinase domain-containing protein</fullName>
    </recommendedName>
</protein>
<dbReference type="PROSITE" id="PS50011">
    <property type="entry name" value="PROTEIN_KINASE_DOM"/>
    <property type="match status" value="1"/>
</dbReference>
<sequence>MSSRYKNIDGFIIDLHSQFGNGKFSKCYKCNNQKYRIPQCVKVISKTKELLELFEREIQIIKTLMQIDFKHLVKILHINQQENECYIFMEYCSQGDLDNFINKKQNRIKQLTVEEILSILDQIIQGYKELHQCRIIHRDIKPANILLGNNGYFQIADYGVSKILDNPDLIANQSQIGTPFYAAPQVLIGDNYSNKCDVYSLGVIIYELVYQKIPSLYYDRQNLFGATRKAKDQNILIDNLPPTLRGGTVQEKEKLLKFLNQSLVFEESSRISWEELFKMFPYQCSQITLTSQSNQSSQLIPSSISNQVVSTIQQQSNVQISNQFDNNNKVSQQPITDVQRSNITQQSSIQSYNQSSNQSSQLIQPQVSDIPHNQNPQNNQQQQNFKILIRPIDNFLEKIIEFYMAKHSIAERLFMKNESFLQIIENQKDFVNCGSYISHLQLIQILLSGYQCSIIFNLYHFVFQTQEYWNYLQITNEVNAINRQFLEEQIRLYLNNDTETIQVQQKHIKRLYITQKRDFQKQLKIVQDYQKNQKINFKLEEIIGDLIQNEIFYLSKSFLNQMKIKQFHLYFKSQNENENESLKEHKMHHLAQSINIFTFEEQYSELIQILEFDKNKVIQIPTDEQSIKKMISDYFSNLENNKQI</sequence>
<dbReference type="OrthoDB" id="310522at2759"/>
<proteinExistence type="predicted"/>
<name>A0A8S1XTS4_9CILI</name>
<dbReference type="GO" id="GO:0004674">
    <property type="term" value="F:protein serine/threonine kinase activity"/>
    <property type="evidence" value="ECO:0007669"/>
    <property type="project" value="InterPro"/>
</dbReference>
<gene>
    <name evidence="6" type="ORF">PPENT_87.1.T1370126</name>
</gene>
<evidence type="ECO:0000313" key="7">
    <source>
        <dbReference type="Proteomes" id="UP000689195"/>
    </source>
</evidence>
<dbReference type="PANTHER" id="PTHR24348:SF22">
    <property type="entry name" value="NON-SPECIFIC SERINE_THREONINE PROTEIN KINASE"/>
    <property type="match status" value="1"/>
</dbReference>
<dbReference type="AlphaFoldDB" id="A0A8S1XTS4"/>
<dbReference type="GO" id="GO:0005829">
    <property type="term" value="C:cytosol"/>
    <property type="evidence" value="ECO:0007669"/>
    <property type="project" value="TreeGrafter"/>
</dbReference>
<evidence type="ECO:0000259" key="5">
    <source>
        <dbReference type="PROSITE" id="PS50011"/>
    </source>
</evidence>
<dbReference type="GO" id="GO:0005776">
    <property type="term" value="C:autophagosome"/>
    <property type="evidence" value="ECO:0007669"/>
    <property type="project" value="TreeGrafter"/>
</dbReference>
<dbReference type="GO" id="GO:0000045">
    <property type="term" value="P:autophagosome assembly"/>
    <property type="evidence" value="ECO:0007669"/>
    <property type="project" value="TreeGrafter"/>
</dbReference>
<dbReference type="EMBL" id="CAJJDO010000137">
    <property type="protein sequence ID" value="CAD8204530.1"/>
    <property type="molecule type" value="Genomic_DNA"/>
</dbReference>
<keyword evidence="4" id="KW-0067">ATP-binding</keyword>
<keyword evidence="2" id="KW-0547">Nucleotide-binding</keyword>
<keyword evidence="1" id="KW-0808">Transferase</keyword>
<dbReference type="InterPro" id="IPR045269">
    <property type="entry name" value="Atg1-like"/>
</dbReference>
<dbReference type="GO" id="GO:0016020">
    <property type="term" value="C:membrane"/>
    <property type="evidence" value="ECO:0007669"/>
    <property type="project" value="TreeGrafter"/>
</dbReference>
<dbReference type="InterPro" id="IPR000719">
    <property type="entry name" value="Prot_kinase_dom"/>
</dbReference>
<dbReference type="CDD" id="cd00180">
    <property type="entry name" value="PKc"/>
    <property type="match status" value="1"/>
</dbReference>
<evidence type="ECO:0000313" key="6">
    <source>
        <dbReference type="EMBL" id="CAD8204530.1"/>
    </source>
</evidence>
<dbReference type="SMART" id="SM00220">
    <property type="entry name" value="S_TKc"/>
    <property type="match status" value="1"/>
</dbReference>
<keyword evidence="3" id="KW-0418">Kinase</keyword>
<dbReference type="Pfam" id="PF00069">
    <property type="entry name" value="Pkinase"/>
    <property type="match status" value="1"/>
</dbReference>
<dbReference type="InterPro" id="IPR008271">
    <property type="entry name" value="Ser/Thr_kinase_AS"/>
</dbReference>
<evidence type="ECO:0000256" key="1">
    <source>
        <dbReference type="ARBA" id="ARBA00022679"/>
    </source>
</evidence>
<accession>A0A8S1XTS4</accession>
<evidence type="ECO:0000256" key="4">
    <source>
        <dbReference type="ARBA" id="ARBA00022840"/>
    </source>
</evidence>
<dbReference type="GO" id="GO:0000407">
    <property type="term" value="C:phagophore assembly site"/>
    <property type="evidence" value="ECO:0007669"/>
    <property type="project" value="TreeGrafter"/>
</dbReference>
<comment type="caution">
    <text evidence="6">The sequence shown here is derived from an EMBL/GenBank/DDBJ whole genome shotgun (WGS) entry which is preliminary data.</text>
</comment>
<dbReference type="PROSITE" id="PS00108">
    <property type="entry name" value="PROTEIN_KINASE_ST"/>
    <property type="match status" value="1"/>
</dbReference>
<feature type="domain" description="Protein kinase" evidence="5">
    <location>
        <begin position="13"/>
        <end position="283"/>
    </location>
</feature>
<evidence type="ECO:0000256" key="3">
    <source>
        <dbReference type="ARBA" id="ARBA00022777"/>
    </source>
</evidence>
<dbReference type="GO" id="GO:0010506">
    <property type="term" value="P:regulation of autophagy"/>
    <property type="evidence" value="ECO:0007669"/>
    <property type="project" value="InterPro"/>
</dbReference>
<dbReference type="PANTHER" id="PTHR24348">
    <property type="entry name" value="SERINE/THREONINE-PROTEIN KINASE UNC-51-RELATED"/>
    <property type="match status" value="1"/>
</dbReference>
<organism evidence="6 7">
    <name type="scientific">Paramecium pentaurelia</name>
    <dbReference type="NCBI Taxonomy" id="43138"/>
    <lineage>
        <taxon>Eukaryota</taxon>
        <taxon>Sar</taxon>
        <taxon>Alveolata</taxon>
        <taxon>Ciliophora</taxon>
        <taxon>Intramacronucleata</taxon>
        <taxon>Oligohymenophorea</taxon>
        <taxon>Peniculida</taxon>
        <taxon>Parameciidae</taxon>
        <taxon>Paramecium</taxon>
    </lineage>
</organism>
<reference evidence="6" key="1">
    <citation type="submission" date="2021-01" db="EMBL/GenBank/DDBJ databases">
        <authorList>
            <consortium name="Genoscope - CEA"/>
            <person name="William W."/>
        </authorList>
    </citation>
    <scope>NUCLEOTIDE SEQUENCE</scope>
</reference>